<evidence type="ECO:0000313" key="3">
    <source>
        <dbReference type="Proteomes" id="UP001346877"/>
    </source>
</evidence>
<dbReference type="EMBL" id="CP107941">
    <property type="protein sequence ID" value="WUI79916.1"/>
    <property type="molecule type" value="Genomic_DNA"/>
</dbReference>
<gene>
    <name evidence="2" type="ORF">OG375_18255</name>
</gene>
<organism evidence="2 3">
    <name type="scientific">Micromonospora zamorensis</name>
    <dbReference type="NCBI Taxonomy" id="709883"/>
    <lineage>
        <taxon>Bacteria</taxon>
        <taxon>Bacillati</taxon>
        <taxon>Actinomycetota</taxon>
        <taxon>Actinomycetes</taxon>
        <taxon>Micromonosporales</taxon>
        <taxon>Micromonosporaceae</taxon>
        <taxon>Micromonospora</taxon>
    </lineage>
</organism>
<evidence type="ECO:0008006" key="4">
    <source>
        <dbReference type="Google" id="ProtNLM"/>
    </source>
</evidence>
<name>A0ABZ1P7Y0_9ACTN</name>
<reference evidence="2 3" key="1">
    <citation type="submission" date="2022-10" db="EMBL/GenBank/DDBJ databases">
        <title>The complete genomes of actinobacterial strains from the NBC collection.</title>
        <authorList>
            <person name="Joergensen T.S."/>
            <person name="Alvarez Arevalo M."/>
            <person name="Sterndorff E.B."/>
            <person name="Faurdal D."/>
            <person name="Vuksanovic O."/>
            <person name="Mourched A.-S."/>
            <person name="Charusanti P."/>
            <person name="Shaw S."/>
            <person name="Blin K."/>
            <person name="Weber T."/>
        </authorList>
    </citation>
    <scope>NUCLEOTIDE SEQUENCE [LARGE SCALE GENOMIC DNA]</scope>
    <source>
        <strain evidence="2 3">NBC_00396</strain>
    </source>
</reference>
<evidence type="ECO:0000256" key="1">
    <source>
        <dbReference type="SAM" id="SignalP"/>
    </source>
</evidence>
<dbReference type="NCBIfam" id="TIGR02913">
    <property type="entry name" value="HAF_rpt"/>
    <property type="match status" value="4"/>
</dbReference>
<accession>A0ABZ1P7Y0</accession>
<keyword evidence="1" id="KW-0732">Signal</keyword>
<evidence type="ECO:0000313" key="2">
    <source>
        <dbReference type="EMBL" id="WUI79916.1"/>
    </source>
</evidence>
<dbReference type="RefSeq" id="WP_327650033.1">
    <property type="nucleotide sequence ID" value="NZ_CP107892.1"/>
</dbReference>
<feature type="signal peptide" evidence="1">
    <location>
        <begin position="1"/>
        <end position="26"/>
    </location>
</feature>
<protein>
    <recommendedName>
        <fullName evidence="4">Extracellular repeat, HAF family</fullName>
    </recommendedName>
</protein>
<sequence length="365" mass="38865">MSRLIGRLVCALLIAFPLLTAAPAWASGPRRPTAVNIHPAGWMSSSASDINSHGEVIVTATNTVNGEIQPPLGFLWQAGKHTVLRPLPGGNGSLPRDVNERGEVVGFCQSAVHAARPCLWRQGRPRDLGTLDERGTGTALAVNDKGEVVGDNQTFIHGGLTRAFLWRRGVLTDLGGVGDRSATGINNHSQVIGVHYSSNGQRAFLWQRGTLTDLGTLGGNETVPADINERGQIVGTSTTADGVQHAFLWQRGRMIDLGTPSGISGALAINDHGQVVGWSNSADGAARVFHWYQGVRTEFPGYGARINERGWIAGTTAGDPRRAFLLRNRRMVTGDPAAAVMALNNRGMLAGWTNTPGGNHATVWK</sequence>
<dbReference type="InterPro" id="IPR014262">
    <property type="entry name" value="HAF_rpt"/>
</dbReference>
<dbReference type="Proteomes" id="UP001346877">
    <property type="component" value="Chromosome"/>
</dbReference>
<proteinExistence type="predicted"/>
<keyword evidence="3" id="KW-1185">Reference proteome</keyword>
<feature type="chain" id="PRO_5046370592" description="Extracellular repeat, HAF family" evidence="1">
    <location>
        <begin position="27"/>
        <end position="365"/>
    </location>
</feature>